<accession>A0AAU8GG33</accession>
<dbReference type="EMBL" id="PP856725">
    <property type="protein sequence ID" value="XCH40929.1"/>
    <property type="molecule type" value="Genomic_DNA"/>
</dbReference>
<dbReference type="SUPFAM" id="SSF49373">
    <property type="entry name" value="Invasin/intimin cell-adhesion fragments"/>
    <property type="match status" value="2"/>
</dbReference>
<evidence type="ECO:0000313" key="2">
    <source>
        <dbReference type="EMBL" id="XCH40929.1"/>
    </source>
</evidence>
<dbReference type="Gene3D" id="2.60.40.1080">
    <property type="match status" value="2"/>
</dbReference>
<proteinExistence type="predicted"/>
<dbReference type="SMART" id="SM00635">
    <property type="entry name" value="BID_2"/>
    <property type="match status" value="2"/>
</dbReference>
<dbReference type="PROSITE" id="PS50835">
    <property type="entry name" value="IG_LIKE"/>
    <property type="match status" value="1"/>
</dbReference>
<sequence length="226" mass="23039">MAEEKPNTNGTVLEVPYPVPEVPTADDHIEAVKVSQPANGFTVDIPDDNKVKPVPNTGITFTKSKIAVAVGNDIYANVNFAPDYTGNKALTWKSSDEEVATIGKDGKITGLKDGVVTITATSADGKTATTELTVGKGNPNVAVTGVTLNKTTTSLVVGATETLTATVAPANATNKKVTWKSSDATKATVDATGKVTAVAEGTATITVTTEDGAKTATCEVTVTAAA</sequence>
<feature type="domain" description="Ig-like" evidence="1">
    <location>
        <begin position="139"/>
        <end position="226"/>
    </location>
</feature>
<protein>
    <submittedName>
        <fullName evidence="2">Structural protein with Ig domain</fullName>
    </submittedName>
</protein>
<dbReference type="InterPro" id="IPR007110">
    <property type="entry name" value="Ig-like_dom"/>
</dbReference>
<dbReference type="Pfam" id="PF02368">
    <property type="entry name" value="Big_2"/>
    <property type="match status" value="2"/>
</dbReference>
<name>A0AAU8GG33_9CAUD</name>
<dbReference type="InterPro" id="IPR003343">
    <property type="entry name" value="Big_2"/>
</dbReference>
<organism evidence="2">
    <name type="scientific">Salmonella phage vB_SEnST11_KE26</name>
    <dbReference type="NCBI Taxonomy" id="3161177"/>
    <lineage>
        <taxon>Viruses</taxon>
        <taxon>Duplodnaviria</taxon>
        <taxon>Heunggongvirae</taxon>
        <taxon>Uroviricota</taxon>
        <taxon>Caudoviricetes</taxon>
        <taxon>Rosemountvirus</taxon>
    </lineage>
</organism>
<reference evidence="2" key="1">
    <citation type="submission" date="2024-05" db="EMBL/GenBank/DDBJ databases">
        <authorList>
            <person name="Mugo M.M."/>
            <person name="Musyoki A.M."/>
            <person name="Makumi A.M."/>
            <person name="Mutai I."/>
            <person name="Drechsel O."/>
            <person name="Kering K.K."/>
            <person name="Muturi P."/>
            <person name="Mbae C.K."/>
            <person name="Kariuki S.M."/>
        </authorList>
    </citation>
    <scope>NUCLEOTIDE SEQUENCE</scope>
</reference>
<dbReference type="InterPro" id="IPR008964">
    <property type="entry name" value="Invasin/intimin_cell_adhesion"/>
</dbReference>
<gene>
    <name evidence="2" type="ORF">QSPPMHGG_CDS0073</name>
</gene>
<evidence type="ECO:0000259" key="1">
    <source>
        <dbReference type="PROSITE" id="PS50835"/>
    </source>
</evidence>